<geneLocation type="plasmid" evidence="1">
    <name>unnamed2</name>
</geneLocation>
<sequence length="88" mass="9275">MTSTGGNFIDDVLRKPMQVVVDGETYRLQGSQVAYDLEVVSEPGDTVVGYIARRTADSAGFVPAAAANQVPPEEHADLADGIRALVNA</sequence>
<dbReference type="EMBL" id="CP162513">
    <property type="protein sequence ID" value="XDI07588.1"/>
    <property type="molecule type" value="Genomic_DNA"/>
</dbReference>
<gene>
    <name evidence="1" type="ORF">ABFY20_20275</name>
</gene>
<protein>
    <recommendedName>
        <fullName evidence="2">Response regulator</fullName>
    </recommendedName>
</protein>
<accession>A0AB39BN82</accession>
<dbReference type="AlphaFoldDB" id="A0AB39BN82"/>
<evidence type="ECO:0000313" key="1">
    <source>
        <dbReference type="EMBL" id="XDI07588.1"/>
    </source>
</evidence>
<proteinExistence type="predicted"/>
<organism evidence="1">
    <name type="scientific">Herbiconiux sp. A18JL235</name>
    <dbReference type="NCBI Taxonomy" id="3152363"/>
    <lineage>
        <taxon>Bacteria</taxon>
        <taxon>Bacillati</taxon>
        <taxon>Actinomycetota</taxon>
        <taxon>Actinomycetes</taxon>
        <taxon>Micrococcales</taxon>
        <taxon>Microbacteriaceae</taxon>
        <taxon>Herbiconiux</taxon>
    </lineage>
</organism>
<evidence type="ECO:0008006" key="2">
    <source>
        <dbReference type="Google" id="ProtNLM"/>
    </source>
</evidence>
<name>A0AB39BN82_9MICO</name>
<keyword evidence="1" id="KW-0614">Plasmid</keyword>
<dbReference type="RefSeq" id="WP_368499951.1">
    <property type="nucleotide sequence ID" value="NZ_CP162513.1"/>
</dbReference>
<reference evidence="1" key="1">
    <citation type="submission" date="2024-05" db="EMBL/GenBank/DDBJ databases">
        <title>Herbiconiux sp. A18JL235.</title>
        <authorList>
            <person name="Zhang G."/>
        </authorList>
    </citation>
    <scope>NUCLEOTIDE SEQUENCE</scope>
    <source>
        <strain evidence="1">A18JL235</strain>
        <plasmid evidence="1">unnamed2</plasmid>
    </source>
</reference>